<dbReference type="PRINTS" id="PR01543">
    <property type="entry name" value="ANATRNSFRASE"/>
</dbReference>
<dbReference type="PANTHER" id="PTHR11786">
    <property type="entry name" value="N-HYDROXYARYLAMINE O-ACETYLTRANSFERASE"/>
    <property type="match status" value="1"/>
</dbReference>
<dbReference type="GO" id="GO:0016407">
    <property type="term" value="F:acetyltransferase activity"/>
    <property type="evidence" value="ECO:0007669"/>
    <property type="project" value="InterPro"/>
</dbReference>
<keyword evidence="4" id="KW-1185">Reference proteome</keyword>
<protein>
    <submittedName>
        <fullName evidence="3">Cysteine proteinase</fullName>
    </submittedName>
</protein>
<gene>
    <name evidence="3" type="ORF">BO88DRAFT_440745</name>
</gene>
<name>A0A319BP27_ASPVC</name>
<dbReference type="FunFam" id="3.30.2140.20:FF:000003">
    <property type="entry name" value="Arylamine N-acetyltransferase 1"/>
    <property type="match status" value="1"/>
</dbReference>
<comment type="similarity">
    <text evidence="1 2">Belongs to the arylamine N-acetyltransferase family.</text>
</comment>
<dbReference type="PANTHER" id="PTHR11786:SF0">
    <property type="entry name" value="ARYLAMINE N-ACETYLTRANSFERASE 4-RELATED"/>
    <property type="match status" value="1"/>
</dbReference>
<dbReference type="GeneID" id="37214417"/>
<proteinExistence type="inferred from homology"/>
<dbReference type="InterPro" id="IPR001447">
    <property type="entry name" value="Arylamine_N-AcTrfase"/>
</dbReference>
<dbReference type="SUPFAM" id="SSF54001">
    <property type="entry name" value="Cysteine proteinases"/>
    <property type="match status" value="1"/>
</dbReference>
<keyword evidence="2" id="KW-0808">Transferase</keyword>
<dbReference type="Pfam" id="PF00797">
    <property type="entry name" value="Acetyltransf_2"/>
    <property type="match status" value="1"/>
</dbReference>
<dbReference type="OrthoDB" id="10260017at2759"/>
<evidence type="ECO:0000256" key="2">
    <source>
        <dbReference type="RuleBase" id="RU003452"/>
    </source>
</evidence>
<dbReference type="Gene3D" id="3.30.2140.20">
    <property type="match status" value="1"/>
</dbReference>
<accession>A0A319BP27</accession>
<sequence length="324" mass="37079">MASNTYSYTPDQLTLYLERIHYGSNESATSSSSSRLQQAQQAVKTDPLGTLYEIQRRHLASIPWGNSALHYSNHRTIDIRPACVYEKLVTRRLDGYCMENNTLLYGVLKSLGYAVYATGGRVCLAATGQGKEGLEKLYTGMSHMVLIVLIEGEKYAVDVGFGGNGPTRPLPLKEDVVSVCMAPTEMRLVHEPLPEYADQTQKVWIYQIRYTPDSRWIPMYSFLGTEFLPQDFEIMNYATSQRPTSWFTQSLVCTRFIMDEAESEVQGMYFLVGREVKKRQFGKTEVVETLERDADRVKALEKWFDMHFRDYEVEAIRGFVSEIK</sequence>
<reference evidence="3" key="1">
    <citation type="submission" date="2016-12" db="EMBL/GenBank/DDBJ databases">
        <title>The genomes of Aspergillus section Nigri reveals drivers in fungal speciation.</title>
        <authorList>
            <consortium name="DOE Joint Genome Institute"/>
            <person name="Vesth T.C."/>
            <person name="Nybo J."/>
            <person name="Theobald S."/>
            <person name="Brandl J."/>
            <person name="Frisvad J.C."/>
            <person name="Nielsen K.F."/>
            <person name="Lyhne E.K."/>
            <person name="Kogle M.E."/>
            <person name="Kuo A."/>
            <person name="Riley R."/>
            <person name="Clum A."/>
            <person name="Nolan M."/>
            <person name="Lipzen A."/>
            <person name="Salamov A."/>
            <person name="Henrissat B."/>
            <person name="Wiebenga A."/>
            <person name="De Vries R.P."/>
            <person name="Grigoriev I.V."/>
            <person name="Mortensen U.H."/>
            <person name="Andersen M.R."/>
            <person name="Baker S.E."/>
        </authorList>
    </citation>
    <scope>NUCLEOTIDE SEQUENCE [LARGE SCALE GENOMIC DNA]</scope>
    <source>
        <strain evidence="3">CBS 113365</strain>
    </source>
</reference>
<evidence type="ECO:0000313" key="3">
    <source>
        <dbReference type="EMBL" id="PYH73509.1"/>
    </source>
</evidence>
<keyword evidence="2" id="KW-0012">Acyltransferase</keyword>
<dbReference type="Proteomes" id="UP000248405">
    <property type="component" value="Unassembled WGS sequence"/>
</dbReference>
<dbReference type="InterPro" id="IPR038765">
    <property type="entry name" value="Papain-like_cys_pep_sf"/>
</dbReference>
<dbReference type="RefSeq" id="XP_025567303.1">
    <property type="nucleotide sequence ID" value="XM_025709825.1"/>
</dbReference>
<evidence type="ECO:0000256" key="1">
    <source>
        <dbReference type="ARBA" id="ARBA00006547"/>
    </source>
</evidence>
<evidence type="ECO:0000313" key="4">
    <source>
        <dbReference type="Proteomes" id="UP000248405"/>
    </source>
</evidence>
<organism evidence="3 4">
    <name type="scientific">Aspergillus vadensis (strain CBS 113365 / IMI 142717 / IBT 24658)</name>
    <dbReference type="NCBI Taxonomy" id="1448311"/>
    <lineage>
        <taxon>Eukaryota</taxon>
        <taxon>Fungi</taxon>
        <taxon>Dikarya</taxon>
        <taxon>Ascomycota</taxon>
        <taxon>Pezizomycotina</taxon>
        <taxon>Eurotiomycetes</taxon>
        <taxon>Eurotiomycetidae</taxon>
        <taxon>Eurotiales</taxon>
        <taxon>Aspergillaceae</taxon>
        <taxon>Aspergillus</taxon>
        <taxon>Aspergillus subgen. Circumdati</taxon>
    </lineage>
</organism>
<dbReference type="AlphaFoldDB" id="A0A319BP27"/>
<dbReference type="InterPro" id="IPR053710">
    <property type="entry name" value="Arylamine_NAT_domain_sf"/>
</dbReference>
<dbReference type="EMBL" id="KZ821615">
    <property type="protein sequence ID" value="PYH73509.1"/>
    <property type="molecule type" value="Genomic_DNA"/>
</dbReference>